<keyword evidence="10" id="KW-1185">Reference proteome</keyword>
<dbReference type="InterPro" id="IPR014721">
    <property type="entry name" value="Ribsml_uS5_D2-typ_fold_subgr"/>
</dbReference>
<gene>
    <name evidence="7 9" type="primary">rnpA</name>
    <name evidence="9" type="ORF">ACFQDI_11280</name>
</gene>
<evidence type="ECO:0000256" key="6">
    <source>
        <dbReference type="ARBA" id="ARBA00022884"/>
    </source>
</evidence>
<evidence type="ECO:0000313" key="9">
    <source>
        <dbReference type="EMBL" id="MFC5455442.1"/>
    </source>
</evidence>
<dbReference type="SUPFAM" id="SSF54211">
    <property type="entry name" value="Ribosomal protein S5 domain 2-like"/>
    <property type="match status" value="1"/>
</dbReference>
<name>A0ABW0KR49_9BACT</name>
<dbReference type="PANTHER" id="PTHR33992">
    <property type="entry name" value="RIBONUCLEASE P PROTEIN COMPONENT"/>
    <property type="match status" value="1"/>
</dbReference>
<dbReference type="GO" id="GO:0004526">
    <property type="term" value="F:ribonuclease P activity"/>
    <property type="evidence" value="ECO:0007669"/>
    <property type="project" value="UniProtKB-EC"/>
</dbReference>
<keyword evidence="3 7" id="KW-0540">Nuclease</keyword>
<comment type="catalytic activity">
    <reaction evidence="7">
        <text>Endonucleolytic cleavage of RNA, removing 5'-extranucleotides from tRNA precursor.</text>
        <dbReference type="EC" id="3.1.26.5"/>
    </reaction>
</comment>
<comment type="similarity">
    <text evidence="7">Belongs to the RnpA family.</text>
</comment>
<dbReference type="PANTHER" id="PTHR33992:SF1">
    <property type="entry name" value="RIBONUCLEASE P PROTEIN COMPONENT"/>
    <property type="match status" value="1"/>
</dbReference>
<keyword evidence="4 7" id="KW-0255">Endonuclease</keyword>
<evidence type="ECO:0000313" key="10">
    <source>
        <dbReference type="Proteomes" id="UP001596052"/>
    </source>
</evidence>
<dbReference type="InterPro" id="IPR020539">
    <property type="entry name" value="RNase_P_CS"/>
</dbReference>
<evidence type="ECO:0000256" key="1">
    <source>
        <dbReference type="ARBA" id="ARBA00002663"/>
    </source>
</evidence>
<dbReference type="InterPro" id="IPR020568">
    <property type="entry name" value="Ribosomal_Su5_D2-typ_SF"/>
</dbReference>
<keyword evidence="5 7" id="KW-0378">Hydrolase</keyword>
<dbReference type="PROSITE" id="PS00648">
    <property type="entry name" value="RIBONUCLEASE_P"/>
    <property type="match status" value="1"/>
</dbReference>
<dbReference type="Gene3D" id="3.30.230.10">
    <property type="match status" value="1"/>
</dbReference>
<dbReference type="HAMAP" id="MF_00227">
    <property type="entry name" value="RNase_P"/>
    <property type="match status" value="1"/>
</dbReference>
<dbReference type="EC" id="3.1.26.5" evidence="7 8"/>
<comment type="function">
    <text evidence="1 7">RNaseP catalyzes the removal of the 5'-leader sequence from pre-tRNA to produce the mature 5'-terminus. It can also cleave other RNA substrates such as 4.5S RNA. The protein component plays an auxiliary but essential role in vivo by binding to the 5'-leader sequence and broadening the substrate specificity of the ribozyme.</text>
</comment>
<dbReference type="Proteomes" id="UP001596052">
    <property type="component" value="Unassembled WGS sequence"/>
</dbReference>
<keyword evidence="2 7" id="KW-0819">tRNA processing</keyword>
<dbReference type="EMBL" id="JBHSMQ010000003">
    <property type="protein sequence ID" value="MFC5455442.1"/>
    <property type="molecule type" value="Genomic_DNA"/>
</dbReference>
<evidence type="ECO:0000256" key="3">
    <source>
        <dbReference type="ARBA" id="ARBA00022722"/>
    </source>
</evidence>
<keyword evidence="6 7" id="KW-0694">RNA-binding</keyword>
<organism evidence="9 10">
    <name type="scientific">Prosthecobacter fluviatilis</name>
    <dbReference type="NCBI Taxonomy" id="445931"/>
    <lineage>
        <taxon>Bacteria</taxon>
        <taxon>Pseudomonadati</taxon>
        <taxon>Verrucomicrobiota</taxon>
        <taxon>Verrucomicrobiia</taxon>
        <taxon>Verrucomicrobiales</taxon>
        <taxon>Verrucomicrobiaceae</taxon>
        <taxon>Prosthecobacter</taxon>
    </lineage>
</organism>
<dbReference type="RefSeq" id="WP_377166523.1">
    <property type="nucleotide sequence ID" value="NZ_JBHSMQ010000003.1"/>
</dbReference>
<accession>A0ABW0KR49</accession>
<evidence type="ECO:0000256" key="2">
    <source>
        <dbReference type="ARBA" id="ARBA00022694"/>
    </source>
</evidence>
<dbReference type="NCBIfam" id="TIGR00188">
    <property type="entry name" value="rnpA"/>
    <property type="match status" value="1"/>
</dbReference>
<proteinExistence type="inferred from homology"/>
<evidence type="ECO:0000256" key="5">
    <source>
        <dbReference type="ARBA" id="ARBA00022801"/>
    </source>
</evidence>
<evidence type="ECO:0000256" key="7">
    <source>
        <dbReference type="HAMAP-Rule" id="MF_00227"/>
    </source>
</evidence>
<evidence type="ECO:0000256" key="8">
    <source>
        <dbReference type="NCBIfam" id="TIGR00188"/>
    </source>
</evidence>
<evidence type="ECO:0000256" key="4">
    <source>
        <dbReference type="ARBA" id="ARBA00022759"/>
    </source>
</evidence>
<comment type="subunit">
    <text evidence="7">Consists of a catalytic RNA component (M1 or rnpB) and a protein subunit.</text>
</comment>
<dbReference type="InterPro" id="IPR000100">
    <property type="entry name" value="RNase_P"/>
</dbReference>
<protein>
    <recommendedName>
        <fullName evidence="7 8">Ribonuclease P protein component</fullName>
        <shortName evidence="7">RNase P protein</shortName>
        <shortName evidence="7">RNaseP protein</shortName>
        <ecNumber evidence="7 8">3.1.26.5</ecNumber>
    </recommendedName>
    <alternativeName>
        <fullName evidence="7">Protein C5</fullName>
    </alternativeName>
</protein>
<comment type="caution">
    <text evidence="9">The sequence shown here is derived from an EMBL/GenBank/DDBJ whole genome shotgun (WGS) entry which is preliminary data.</text>
</comment>
<dbReference type="Pfam" id="PF00825">
    <property type="entry name" value="Ribonuclease_P"/>
    <property type="match status" value="1"/>
</dbReference>
<reference evidence="10" key="1">
    <citation type="journal article" date="2019" name="Int. J. Syst. Evol. Microbiol.">
        <title>The Global Catalogue of Microorganisms (GCM) 10K type strain sequencing project: providing services to taxonomists for standard genome sequencing and annotation.</title>
        <authorList>
            <consortium name="The Broad Institute Genomics Platform"/>
            <consortium name="The Broad Institute Genome Sequencing Center for Infectious Disease"/>
            <person name="Wu L."/>
            <person name="Ma J."/>
        </authorList>
    </citation>
    <scope>NUCLEOTIDE SEQUENCE [LARGE SCALE GENOMIC DNA]</scope>
    <source>
        <strain evidence="10">CGMCC 4.1469</strain>
    </source>
</reference>
<sequence length="123" mass="13902">MRLPSNLRMKLARDFARVKSQGVSQAGKYLVLGALPVEELEGFQFGLITGGRLGNAVTRNRIRRLLREIVRAHQAEISPGWQMVIIARWRAPQATLAELENDWLRLARRMNLISRKPPAPPAP</sequence>